<keyword evidence="2" id="KW-0560">Oxidoreductase</keyword>
<dbReference type="Gene3D" id="3.90.180.10">
    <property type="entry name" value="Medium-chain alcohol dehydrogenases, catalytic domain"/>
    <property type="match status" value="1"/>
</dbReference>
<dbReference type="InterPro" id="IPR013154">
    <property type="entry name" value="ADH-like_N"/>
</dbReference>
<name>A0ABT9IAD2_9ACTN</name>
<evidence type="ECO:0000259" key="3">
    <source>
        <dbReference type="SMART" id="SM00829"/>
    </source>
</evidence>
<dbReference type="SMART" id="SM00829">
    <property type="entry name" value="PKS_ER"/>
    <property type="match status" value="1"/>
</dbReference>
<dbReference type="Pfam" id="PF08240">
    <property type="entry name" value="ADH_N"/>
    <property type="match status" value="1"/>
</dbReference>
<accession>A0ABT9IAD2</accession>
<dbReference type="EMBL" id="JASNFN010000005">
    <property type="protein sequence ID" value="MDP5182519.1"/>
    <property type="molecule type" value="Genomic_DNA"/>
</dbReference>
<dbReference type="SUPFAM" id="SSF50129">
    <property type="entry name" value="GroES-like"/>
    <property type="match status" value="1"/>
</dbReference>
<dbReference type="InterPro" id="IPR036291">
    <property type="entry name" value="NAD(P)-bd_dom_sf"/>
</dbReference>
<dbReference type="PANTHER" id="PTHR48106">
    <property type="entry name" value="QUINONE OXIDOREDUCTASE PIG3-RELATED"/>
    <property type="match status" value="1"/>
</dbReference>
<comment type="caution">
    <text evidence="4">The sequence shown here is derived from an EMBL/GenBank/DDBJ whole genome shotgun (WGS) entry which is preliminary data.</text>
</comment>
<keyword evidence="1" id="KW-0521">NADP</keyword>
<evidence type="ECO:0000313" key="4">
    <source>
        <dbReference type="EMBL" id="MDP5182519.1"/>
    </source>
</evidence>
<dbReference type="Gene3D" id="3.40.50.720">
    <property type="entry name" value="NAD(P)-binding Rossmann-like Domain"/>
    <property type="match status" value="1"/>
</dbReference>
<dbReference type="RefSeq" id="WP_305999208.1">
    <property type="nucleotide sequence ID" value="NZ_JASNFN010000005.1"/>
</dbReference>
<protein>
    <submittedName>
        <fullName evidence="4">Zinc-binding dehydrogenase</fullName>
    </submittedName>
</protein>
<feature type="domain" description="Enoyl reductase (ER)" evidence="3">
    <location>
        <begin position="10"/>
        <end position="311"/>
    </location>
</feature>
<dbReference type="SUPFAM" id="SSF51735">
    <property type="entry name" value="NAD(P)-binding Rossmann-fold domains"/>
    <property type="match status" value="1"/>
</dbReference>
<dbReference type="PANTHER" id="PTHR48106:SF18">
    <property type="entry name" value="QUINONE OXIDOREDUCTASE PIG3"/>
    <property type="match status" value="1"/>
</dbReference>
<evidence type="ECO:0000256" key="1">
    <source>
        <dbReference type="ARBA" id="ARBA00022857"/>
    </source>
</evidence>
<evidence type="ECO:0000256" key="2">
    <source>
        <dbReference type="ARBA" id="ARBA00023002"/>
    </source>
</evidence>
<reference evidence="5" key="1">
    <citation type="submission" date="2023-05" db="EMBL/GenBank/DDBJ databases">
        <title>Draft genome of Pseudofrankia sp. BMG5.37.</title>
        <authorList>
            <person name="Gtari M."/>
            <person name="Ghodhbane F."/>
            <person name="Sbissi I."/>
        </authorList>
    </citation>
    <scope>NUCLEOTIDE SEQUENCE [LARGE SCALE GENOMIC DNA]</scope>
    <source>
        <strain evidence="5">BMG 814</strain>
    </source>
</reference>
<keyword evidence="5" id="KW-1185">Reference proteome</keyword>
<dbReference type="InterPro" id="IPR011032">
    <property type="entry name" value="GroES-like_sf"/>
</dbReference>
<proteinExistence type="predicted"/>
<dbReference type="InterPro" id="IPR020843">
    <property type="entry name" value="ER"/>
</dbReference>
<dbReference type="Proteomes" id="UP001233673">
    <property type="component" value="Unassembled WGS sequence"/>
</dbReference>
<evidence type="ECO:0000313" key="5">
    <source>
        <dbReference type="Proteomes" id="UP001233673"/>
    </source>
</evidence>
<sequence>MQALRIHDWGQAPVVEDVAEPTRQEGEVLVQVQAAALAHLDRTVASGSFGMRPQLPYTGGVEGSGVVLEADDIPSGAQVMLRGGGLGLMRDGTWQERVSVSRKAVSLLNQELPPAVAATFFVPTTTAAVALHDVAALGAGERVAVVGAAGAVGASVVQQALLAGAEVVGLVSQAEQLADVPKGAEAVRLDDERVASWETERPFSLLVDTLGGDGLSRRSTWVRAGGRAVVIGYVAGASTSLDLPNWLLSDVALLPVNMIRQERRARELMPDMVERLASGELEVRVETVSLADAADALDRMARGRIRGRAVVLF</sequence>
<organism evidence="4 5">
    <name type="scientific">Blastococcus carthaginiensis</name>
    <dbReference type="NCBI Taxonomy" id="3050034"/>
    <lineage>
        <taxon>Bacteria</taxon>
        <taxon>Bacillati</taxon>
        <taxon>Actinomycetota</taxon>
        <taxon>Actinomycetes</taxon>
        <taxon>Geodermatophilales</taxon>
        <taxon>Geodermatophilaceae</taxon>
        <taxon>Blastococcus</taxon>
    </lineage>
</organism>
<dbReference type="Pfam" id="PF13602">
    <property type="entry name" value="ADH_zinc_N_2"/>
    <property type="match status" value="1"/>
</dbReference>
<gene>
    <name evidence="4" type="ORF">QOZ88_07690</name>
</gene>